<sequence length="186" mass="20814">MARINLLPWREELRKERQKNFLIALGATVALAALLIFVRDLMLNAAIENQQSRNQFLQTEINTLNAKIKEINELKSKKKELLARMEVIQNLQGNRPVIVRVFDELVRVLPDGVYFTTLSMSGNTISIQGVSESNNKISKLMRQLDESDWFDSPNLTAVKALQGGTGSSFILSVSQVAPELKEEGGS</sequence>
<dbReference type="EMBL" id="FWPT01000001">
    <property type="protein sequence ID" value="SMA35937.1"/>
    <property type="molecule type" value="Genomic_DNA"/>
</dbReference>
<keyword evidence="1" id="KW-0175">Coiled coil</keyword>
<dbReference type="GO" id="GO:0043683">
    <property type="term" value="P:type IV pilus assembly"/>
    <property type="evidence" value="ECO:0007669"/>
    <property type="project" value="TreeGrafter"/>
</dbReference>
<dbReference type="Pfam" id="PF05137">
    <property type="entry name" value="PilN"/>
    <property type="match status" value="1"/>
</dbReference>
<feature type="coiled-coil region" evidence="1">
    <location>
        <begin position="47"/>
        <end position="91"/>
    </location>
</feature>
<dbReference type="InterPro" id="IPR052534">
    <property type="entry name" value="Extracell_DNA_Util/SecSys_Comp"/>
</dbReference>
<reference evidence="3 4" key="1">
    <citation type="submission" date="2017-03" db="EMBL/GenBank/DDBJ databases">
        <authorList>
            <person name="Afonso C.L."/>
            <person name="Miller P.J."/>
            <person name="Scott M.A."/>
            <person name="Spackman E."/>
            <person name="Goraichik I."/>
            <person name="Dimitrov K.M."/>
            <person name="Suarez D.L."/>
            <person name="Swayne D.E."/>
        </authorList>
    </citation>
    <scope>NUCLEOTIDE SEQUENCE [LARGE SCALE GENOMIC DNA]</scope>
    <source>
        <strain evidence="3">SB41UT1</strain>
    </source>
</reference>
<gene>
    <name evidence="3" type="ORF">EHSB41UT_00577</name>
</gene>
<dbReference type="PANTHER" id="PTHR40278:SF2">
    <property type="entry name" value="TYPE IV PILUS INNER MEMBRANE COMPONENT PILN"/>
    <property type="match status" value="1"/>
</dbReference>
<dbReference type="Proteomes" id="UP000196573">
    <property type="component" value="Unassembled WGS sequence"/>
</dbReference>
<evidence type="ECO:0000256" key="1">
    <source>
        <dbReference type="SAM" id="Coils"/>
    </source>
</evidence>
<dbReference type="AlphaFoldDB" id="A0A1X7AFC5"/>
<organism evidence="3 4">
    <name type="scientific">Parendozoicomonas haliclonae</name>
    <dbReference type="NCBI Taxonomy" id="1960125"/>
    <lineage>
        <taxon>Bacteria</taxon>
        <taxon>Pseudomonadati</taxon>
        <taxon>Pseudomonadota</taxon>
        <taxon>Gammaproteobacteria</taxon>
        <taxon>Oceanospirillales</taxon>
        <taxon>Endozoicomonadaceae</taxon>
        <taxon>Parendozoicomonas</taxon>
    </lineage>
</organism>
<dbReference type="OrthoDB" id="5296173at2"/>
<dbReference type="PANTHER" id="PTHR40278">
    <property type="entry name" value="DNA UTILIZATION PROTEIN HOFN"/>
    <property type="match status" value="1"/>
</dbReference>
<keyword evidence="4" id="KW-1185">Reference proteome</keyword>
<feature type="transmembrane region" description="Helical" evidence="2">
    <location>
        <begin position="21"/>
        <end position="38"/>
    </location>
</feature>
<name>A0A1X7AFC5_9GAMM</name>
<evidence type="ECO:0000256" key="2">
    <source>
        <dbReference type="SAM" id="Phobius"/>
    </source>
</evidence>
<accession>A0A1X7AFC5</accession>
<keyword evidence="2" id="KW-0472">Membrane</keyword>
<dbReference type="RefSeq" id="WP_087106674.1">
    <property type="nucleotide sequence ID" value="NZ_CBCSCN010000004.1"/>
</dbReference>
<keyword evidence="2" id="KW-1133">Transmembrane helix</keyword>
<dbReference type="InterPro" id="IPR007813">
    <property type="entry name" value="PilN"/>
</dbReference>
<protein>
    <submittedName>
        <fullName evidence="3">Fimbrial assembly protein (PilN)</fullName>
    </submittedName>
</protein>
<proteinExistence type="predicted"/>
<evidence type="ECO:0000313" key="4">
    <source>
        <dbReference type="Proteomes" id="UP000196573"/>
    </source>
</evidence>
<dbReference type="GO" id="GO:0043107">
    <property type="term" value="P:type IV pilus-dependent motility"/>
    <property type="evidence" value="ECO:0007669"/>
    <property type="project" value="TreeGrafter"/>
</dbReference>
<keyword evidence="2" id="KW-0812">Transmembrane</keyword>
<evidence type="ECO:0000313" key="3">
    <source>
        <dbReference type="EMBL" id="SMA35937.1"/>
    </source>
</evidence>